<protein>
    <submittedName>
        <fullName evidence="1">N, N'-diacetylbacillosaminyl-diphospho-undecaprenol alpha-1,3-N-acetylgalactosaminyltransferase</fullName>
        <ecNumber evidence="1">2.4.1.290</ecNumber>
    </submittedName>
</protein>
<accession>A0A518JVF7</accession>
<sequence>MGDPKIVQVSTNQSGGAGIAALRLHRGLRMEGVHSRFLSGLGQPDSRWEVDVLSKRYPRFWERALGKVGVHRSQQILWEKETCRLGCQDIFTTSIESDAKLIDHAWMQDADIINLHWVSGILSWKELFKRCRVPIVWTLHDMNAFMGIFHYEFDRQRGSHASQVKDADVIREKIQLMQSDIKPVIVTPSRWLKDQSVASELFWGLRHEVIANGLDTAIFKPYPQRFARTVFGLNPDKKLLLVVAERLADQRKGFGLLLQALRLPELQRNWEIVAVGDGELPLENLQYHRVGAINDERLMGLLYSAVDLVVIASREDNLPNVILESLCCGTPVVGTPAGGIPEPIVPARDGLVAKAVTGEALSAAIRQAIEMPFVREKIAAEAAARYDLSVVSRRYRQLYEELLKVTL</sequence>
<dbReference type="PANTHER" id="PTHR12526:SF635">
    <property type="entry name" value="GLYCOSYL TRANSFERASE GROUP 1"/>
    <property type="match status" value="1"/>
</dbReference>
<dbReference type="PANTHER" id="PTHR12526">
    <property type="entry name" value="GLYCOSYLTRANSFERASE"/>
    <property type="match status" value="1"/>
</dbReference>
<dbReference type="Proteomes" id="UP000315082">
    <property type="component" value="Chromosome"/>
</dbReference>
<keyword evidence="1" id="KW-0328">Glycosyltransferase</keyword>
<keyword evidence="1" id="KW-0808">Transferase</keyword>
<dbReference type="GO" id="GO:0102335">
    <property type="term" value="F:N,N'-diacetylbacillosaminyl-diphospho-undecaprenol alpha-1,3-N-acetylgalactosaminyltransferase activity"/>
    <property type="evidence" value="ECO:0007669"/>
    <property type="project" value="UniProtKB-EC"/>
</dbReference>
<dbReference type="KEGG" id="rcf:Poly24_32470"/>
<evidence type="ECO:0000313" key="1">
    <source>
        <dbReference type="EMBL" id="QDV69531.1"/>
    </source>
</evidence>
<reference evidence="1 2" key="1">
    <citation type="submission" date="2019-02" db="EMBL/GenBank/DDBJ databases">
        <title>Deep-cultivation of Planctomycetes and their phenomic and genomic characterization uncovers novel biology.</title>
        <authorList>
            <person name="Wiegand S."/>
            <person name="Jogler M."/>
            <person name="Boedeker C."/>
            <person name="Pinto D."/>
            <person name="Vollmers J."/>
            <person name="Rivas-Marin E."/>
            <person name="Kohn T."/>
            <person name="Peeters S.H."/>
            <person name="Heuer A."/>
            <person name="Rast P."/>
            <person name="Oberbeckmann S."/>
            <person name="Bunk B."/>
            <person name="Jeske O."/>
            <person name="Meyerdierks A."/>
            <person name="Storesund J.E."/>
            <person name="Kallscheuer N."/>
            <person name="Luecker S."/>
            <person name="Lage O.M."/>
            <person name="Pohl T."/>
            <person name="Merkel B.J."/>
            <person name="Hornburger P."/>
            <person name="Mueller R.-W."/>
            <person name="Bruemmer F."/>
            <person name="Labrenz M."/>
            <person name="Spormann A.M."/>
            <person name="Op den Camp H."/>
            <person name="Overmann J."/>
            <person name="Amann R."/>
            <person name="Jetten M.S.M."/>
            <person name="Mascher T."/>
            <person name="Medema M.H."/>
            <person name="Devos D.P."/>
            <person name="Kaster A.-K."/>
            <person name="Ovreas L."/>
            <person name="Rohde M."/>
            <person name="Galperin M.Y."/>
            <person name="Jogler C."/>
        </authorList>
    </citation>
    <scope>NUCLEOTIDE SEQUENCE [LARGE SCALE GENOMIC DNA]</scope>
    <source>
        <strain evidence="1 2">Poly24</strain>
    </source>
</reference>
<dbReference type="EMBL" id="CP036348">
    <property type="protein sequence ID" value="QDV69531.1"/>
    <property type="molecule type" value="Genomic_DNA"/>
</dbReference>
<proteinExistence type="predicted"/>
<dbReference type="SUPFAM" id="SSF53756">
    <property type="entry name" value="UDP-Glycosyltransferase/glycogen phosphorylase"/>
    <property type="match status" value="1"/>
</dbReference>
<evidence type="ECO:0000313" key="2">
    <source>
        <dbReference type="Proteomes" id="UP000315082"/>
    </source>
</evidence>
<gene>
    <name evidence="1" type="primary">pglA_4</name>
    <name evidence="1" type="ORF">Poly24_32470</name>
</gene>
<dbReference type="EC" id="2.4.1.290" evidence="1"/>
<dbReference type="Pfam" id="PF13692">
    <property type="entry name" value="Glyco_trans_1_4"/>
    <property type="match status" value="1"/>
</dbReference>
<dbReference type="AlphaFoldDB" id="A0A518JVF7"/>
<organism evidence="1 2">
    <name type="scientific">Rosistilla carotiformis</name>
    <dbReference type="NCBI Taxonomy" id="2528017"/>
    <lineage>
        <taxon>Bacteria</taxon>
        <taxon>Pseudomonadati</taxon>
        <taxon>Planctomycetota</taxon>
        <taxon>Planctomycetia</taxon>
        <taxon>Pirellulales</taxon>
        <taxon>Pirellulaceae</taxon>
        <taxon>Rosistilla</taxon>
    </lineage>
</organism>
<name>A0A518JVF7_9BACT</name>
<dbReference type="Gene3D" id="3.40.50.2000">
    <property type="entry name" value="Glycogen Phosphorylase B"/>
    <property type="match status" value="2"/>
</dbReference>
<keyword evidence="2" id="KW-1185">Reference proteome</keyword>